<evidence type="ECO:0000313" key="3">
    <source>
        <dbReference type="Proteomes" id="UP000554482"/>
    </source>
</evidence>
<keyword evidence="2" id="KW-0547">Nucleotide-binding</keyword>
<keyword evidence="1" id="KW-1133">Transmembrane helix</keyword>
<dbReference type="AlphaFoldDB" id="A0A7J6URH8"/>
<protein>
    <submittedName>
        <fullName evidence="2">ATP-dependent helicase/nuclease subunit</fullName>
    </submittedName>
</protein>
<feature type="transmembrane region" description="Helical" evidence="1">
    <location>
        <begin position="12"/>
        <end position="32"/>
    </location>
</feature>
<comment type="caution">
    <text evidence="2">The sequence shown here is derived from an EMBL/GenBank/DDBJ whole genome shotgun (WGS) entry which is preliminary data.</text>
</comment>
<evidence type="ECO:0000256" key="1">
    <source>
        <dbReference type="SAM" id="Phobius"/>
    </source>
</evidence>
<keyword evidence="1" id="KW-0472">Membrane</keyword>
<organism evidence="2 3">
    <name type="scientific">Thalictrum thalictroides</name>
    <name type="common">Rue-anemone</name>
    <name type="synonym">Anemone thalictroides</name>
    <dbReference type="NCBI Taxonomy" id="46969"/>
    <lineage>
        <taxon>Eukaryota</taxon>
        <taxon>Viridiplantae</taxon>
        <taxon>Streptophyta</taxon>
        <taxon>Embryophyta</taxon>
        <taxon>Tracheophyta</taxon>
        <taxon>Spermatophyta</taxon>
        <taxon>Magnoliopsida</taxon>
        <taxon>Ranunculales</taxon>
        <taxon>Ranunculaceae</taxon>
        <taxon>Thalictroideae</taxon>
        <taxon>Thalictrum</taxon>
    </lineage>
</organism>
<dbReference type="Proteomes" id="UP000554482">
    <property type="component" value="Unassembled WGS sequence"/>
</dbReference>
<keyword evidence="2" id="KW-0378">Hydrolase</keyword>
<keyword evidence="1" id="KW-0812">Transmembrane</keyword>
<dbReference type="OrthoDB" id="1927707at2759"/>
<keyword evidence="2" id="KW-0347">Helicase</keyword>
<reference evidence="2 3" key="1">
    <citation type="submission" date="2020-06" db="EMBL/GenBank/DDBJ databases">
        <title>Transcriptomic and genomic resources for Thalictrum thalictroides and T. hernandezii: Facilitating candidate gene discovery in an emerging model plant lineage.</title>
        <authorList>
            <person name="Arias T."/>
            <person name="Riano-Pachon D.M."/>
            <person name="Di Stilio V.S."/>
        </authorList>
    </citation>
    <scope>NUCLEOTIDE SEQUENCE [LARGE SCALE GENOMIC DNA]</scope>
    <source>
        <strain evidence="3">cv. WT478/WT964</strain>
        <tissue evidence="2">Leaves</tissue>
    </source>
</reference>
<evidence type="ECO:0000313" key="2">
    <source>
        <dbReference type="EMBL" id="KAF5175184.1"/>
    </source>
</evidence>
<gene>
    <name evidence="2" type="ORF">FRX31_035230</name>
</gene>
<dbReference type="GO" id="GO:0004386">
    <property type="term" value="F:helicase activity"/>
    <property type="evidence" value="ECO:0007669"/>
    <property type="project" value="UniProtKB-KW"/>
</dbReference>
<keyword evidence="2" id="KW-0067">ATP-binding</keyword>
<dbReference type="EMBL" id="JABWDY010044364">
    <property type="protein sequence ID" value="KAF5175184.1"/>
    <property type="molecule type" value="Genomic_DNA"/>
</dbReference>
<sequence>MVGAVRSPSQTWGYIRIISGTILGGALGFYVMHRLEVSYKEKMKQNLINYEREMKRRQGLLLEDEFKDSSLPHE</sequence>
<proteinExistence type="predicted"/>
<keyword evidence="3" id="KW-1185">Reference proteome</keyword>
<name>A0A7J6URH8_THATH</name>
<accession>A0A7J6URH8</accession>